<proteinExistence type="predicted"/>
<gene>
    <name evidence="4" type="ORF">GCM10025875_37800</name>
</gene>
<name>A0AA38CSS5_9MICO</name>
<feature type="region of interest" description="Disordered" evidence="1">
    <location>
        <begin position="39"/>
        <end position="68"/>
    </location>
</feature>
<dbReference type="InterPro" id="IPR058488">
    <property type="entry name" value="DUF8175"/>
</dbReference>
<feature type="compositionally biased region" description="Pro residues" evidence="1">
    <location>
        <begin position="52"/>
        <end position="63"/>
    </location>
</feature>
<reference evidence="4" key="2">
    <citation type="submission" date="2023-02" db="EMBL/GenBank/DDBJ databases">
        <authorList>
            <person name="Sun Q."/>
            <person name="Mori K."/>
        </authorList>
    </citation>
    <scope>NUCLEOTIDE SEQUENCE</scope>
    <source>
        <strain evidence="4">NBRC 112290</strain>
    </source>
</reference>
<feature type="domain" description="DUF8175" evidence="3">
    <location>
        <begin position="54"/>
        <end position="244"/>
    </location>
</feature>
<dbReference type="AlphaFoldDB" id="A0AA38CSS5"/>
<accession>A0AA38CSS5</accession>
<feature type="compositionally biased region" description="Basic residues" evidence="1">
    <location>
        <begin position="277"/>
        <end position="288"/>
    </location>
</feature>
<dbReference type="Proteomes" id="UP001157161">
    <property type="component" value="Unassembled WGS sequence"/>
</dbReference>
<keyword evidence="2" id="KW-0812">Transmembrane</keyword>
<feature type="transmembrane region" description="Helical" evidence="2">
    <location>
        <begin position="15"/>
        <end position="37"/>
    </location>
</feature>
<evidence type="ECO:0000256" key="2">
    <source>
        <dbReference type="SAM" id="Phobius"/>
    </source>
</evidence>
<dbReference type="Pfam" id="PF26526">
    <property type="entry name" value="DUF8175"/>
    <property type="match status" value="1"/>
</dbReference>
<comment type="caution">
    <text evidence="4">The sequence shown here is derived from an EMBL/GenBank/DDBJ whole genome shotgun (WGS) entry which is preliminary data.</text>
</comment>
<keyword evidence="5" id="KW-1185">Reference proteome</keyword>
<reference evidence="4" key="1">
    <citation type="journal article" date="2014" name="Int. J. Syst. Evol. Microbiol.">
        <title>Complete genome sequence of Corynebacterium casei LMG S-19264T (=DSM 44701T), isolated from a smear-ripened cheese.</title>
        <authorList>
            <consortium name="US DOE Joint Genome Institute (JGI-PGF)"/>
            <person name="Walter F."/>
            <person name="Albersmeier A."/>
            <person name="Kalinowski J."/>
            <person name="Ruckert C."/>
        </authorList>
    </citation>
    <scope>NUCLEOTIDE SEQUENCE</scope>
    <source>
        <strain evidence="4">NBRC 112290</strain>
    </source>
</reference>
<keyword evidence="2" id="KW-0472">Membrane</keyword>
<evidence type="ECO:0000313" key="4">
    <source>
        <dbReference type="EMBL" id="GMA33788.1"/>
    </source>
</evidence>
<organism evidence="4 5">
    <name type="scientific">Litorihabitans aurantiacus</name>
    <dbReference type="NCBI Taxonomy" id="1930061"/>
    <lineage>
        <taxon>Bacteria</taxon>
        <taxon>Bacillati</taxon>
        <taxon>Actinomycetota</taxon>
        <taxon>Actinomycetes</taxon>
        <taxon>Micrococcales</taxon>
        <taxon>Beutenbergiaceae</taxon>
        <taxon>Litorihabitans</taxon>
    </lineage>
</organism>
<feature type="region of interest" description="Disordered" evidence="1">
    <location>
        <begin position="276"/>
        <end position="321"/>
    </location>
</feature>
<dbReference type="EMBL" id="BSUM01000005">
    <property type="protein sequence ID" value="GMA33788.1"/>
    <property type="molecule type" value="Genomic_DNA"/>
</dbReference>
<evidence type="ECO:0000256" key="1">
    <source>
        <dbReference type="SAM" id="MobiDB-lite"/>
    </source>
</evidence>
<protein>
    <recommendedName>
        <fullName evidence="3">DUF8175 domain-containing protein</fullName>
    </recommendedName>
</protein>
<evidence type="ECO:0000313" key="5">
    <source>
        <dbReference type="Proteomes" id="UP001157161"/>
    </source>
</evidence>
<keyword evidence="2" id="KW-1133">Transmembrane helix</keyword>
<sequence length="321" mass="34634">MAENDQQSPWTRPGWIISAVICGVLLVMGIVLTVTFLTRDDDTPAPTGQPGTPTPGVPAPPADPDAESICGLSGVELDGDLPDAPDAEWAYVGTAAYPTSAEYGPGLNEGEMRTCYQHTPTGALFMVANLAVGPSDLNAATEWFDYAVSPGPFKDDLLAANEQAAPETPDPSGTRFAIRGFRLLDYSGQTARVDLGVAYTVSGQETYMSMVYELVWHEGDWRLSGETATAFDAAQIPNLNGYTPGARRWVESAGVEPPSAAHPLLMWSLATRSRTCSGRRNKPSRRLSGRSPRSGSTWIRRSSRARGTLRWTSGRRRGRRS</sequence>
<evidence type="ECO:0000259" key="3">
    <source>
        <dbReference type="Pfam" id="PF26526"/>
    </source>
</evidence>